<feature type="transmembrane region" description="Helical" evidence="7">
    <location>
        <begin position="28"/>
        <end position="52"/>
    </location>
</feature>
<comment type="caution">
    <text evidence="8">The sequence shown here is derived from an EMBL/GenBank/DDBJ whole genome shotgun (WGS) entry which is preliminary data.</text>
</comment>
<gene>
    <name evidence="8" type="ORF">C7446_1432</name>
</gene>
<proteinExistence type="inferred from homology"/>
<keyword evidence="3" id="KW-1003">Cell membrane</keyword>
<evidence type="ECO:0000313" key="9">
    <source>
        <dbReference type="Proteomes" id="UP000281975"/>
    </source>
</evidence>
<dbReference type="EMBL" id="RBIN01000004">
    <property type="protein sequence ID" value="RKR04230.1"/>
    <property type="molecule type" value="Genomic_DNA"/>
</dbReference>
<organism evidence="8 9">
    <name type="scientific">Kushneria sinocarnis</name>
    <dbReference type="NCBI Taxonomy" id="595502"/>
    <lineage>
        <taxon>Bacteria</taxon>
        <taxon>Pseudomonadati</taxon>
        <taxon>Pseudomonadota</taxon>
        <taxon>Gammaproteobacteria</taxon>
        <taxon>Oceanospirillales</taxon>
        <taxon>Halomonadaceae</taxon>
        <taxon>Kushneria</taxon>
    </lineage>
</organism>
<evidence type="ECO:0000256" key="6">
    <source>
        <dbReference type="ARBA" id="ARBA00023136"/>
    </source>
</evidence>
<reference evidence="8 9" key="1">
    <citation type="submission" date="2018-10" db="EMBL/GenBank/DDBJ databases">
        <title>Genomic Encyclopedia of Type Strains, Phase IV (KMG-IV): sequencing the most valuable type-strain genomes for metagenomic binning, comparative biology and taxonomic classification.</title>
        <authorList>
            <person name="Goeker M."/>
        </authorList>
    </citation>
    <scope>NUCLEOTIDE SEQUENCE [LARGE SCALE GENOMIC DNA]</scope>
    <source>
        <strain evidence="8 9">DSM 23229</strain>
    </source>
</reference>
<evidence type="ECO:0000256" key="2">
    <source>
        <dbReference type="ARBA" id="ARBA00011006"/>
    </source>
</evidence>
<dbReference type="Proteomes" id="UP000281975">
    <property type="component" value="Unassembled WGS sequence"/>
</dbReference>
<evidence type="ECO:0000256" key="1">
    <source>
        <dbReference type="ARBA" id="ARBA00004651"/>
    </source>
</evidence>
<evidence type="ECO:0000256" key="4">
    <source>
        <dbReference type="ARBA" id="ARBA00022692"/>
    </source>
</evidence>
<dbReference type="PANTHER" id="PTHR33884">
    <property type="entry name" value="UPF0410 PROTEIN YMGE"/>
    <property type="match status" value="1"/>
</dbReference>
<comment type="similarity">
    <text evidence="2">Belongs to the UPF0410 family.</text>
</comment>
<protein>
    <submittedName>
        <fullName evidence="8">Putative membrane protein YeaQ/YmgE (Transglycosylase-associated protein family)</fullName>
    </submittedName>
</protein>
<keyword evidence="9" id="KW-1185">Reference proteome</keyword>
<dbReference type="GO" id="GO:0005886">
    <property type="term" value="C:plasma membrane"/>
    <property type="evidence" value="ECO:0007669"/>
    <property type="project" value="UniProtKB-SubCell"/>
</dbReference>
<keyword evidence="4 7" id="KW-0812">Transmembrane</keyword>
<dbReference type="AlphaFoldDB" id="A0A420WWX7"/>
<evidence type="ECO:0000256" key="7">
    <source>
        <dbReference type="SAM" id="Phobius"/>
    </source>
</evidence>
<dbReference type="RefSeq" id="WP_121172413.1">
    <property type="nucleotide sequence ID" value="NZ_RBIN01000004.1"/>
</dbReference>
<sequence>MGIIAWIIFGLIAGAIAKFLMPGKDPGGIIVTIIIGIVGALLGGWIGTALGFGGVSGFNFGSFVIAILGAIILLFLYRVVRR</sequence>
<feature type="transmembrane region" description="Helical" evidence="7">
    <location>
        <begin position="6"/>
        <end position="21"/>
    </location>
</feature>
<evidence type="ECO:0000256" key="5">
    <source>
        <dbReference type="ARBA" id="ARBA00022989"/>
    </source>
</evidence>
<keyword evidence="6 7" id="KW-0472">Membrane</keyword>
<dbReference type="Pfam" id="PF04226">
    <property type="entry name" value="Transgly_assoc"/>
    <property type="match status" value="1"/>
</dbReference>
<name>A0A420WWX7_9GAMM</name>
<comment type="subcellular location">
    <subcellularLocation>
        <location evidence="1">Cell membrane</location>
        <topology evidence="1">Multi-pass membrane protein</topology>
    </subcellularLocation>
</comment>
<dbReference type="PANTHER" id="PTHR33884:SF3">
    <property type="entry name" value="UPF0410 PROTEIN YMGE"/>
    <property type="match status" value="1"/>
</dbReference>
<evidence type="ECO:0000313" key="8">
    <source>
        <dbReference type="EMBL" id="RKR04230.1"/>
    </source>
</evidence>
<evidence type="ECO:0000256" key="3">
    <source>
        <dbReference type="ARBA" id="ARBA00022475"/>
    </source>
</evidence>
<feature type="transmembrane region" description="Helical" evidence="7">
    <location>
        <begin position="58"/>
        <end position="80"/>
    </location>
</feature>
<dbReference type="InterPro" id="IPR007341">
    <property type="entry name" value="Transgly_assoc"/>
</dbReference>
<keyword evidence="5 7" id="KW-1133">Transmembrane helix</keyword>
<accession>A0A420WWX7</accession>